<dbReference type="KEGG" id="cof:FOZ74_12190"/>
<feature type="transmembrane region" description="Helical" evidence="8">
    <location>
        <begin position="16"/>
        <end position="39"/>
    </location>
</feature>
<feature type="transmembrane region" description="Helical" evidence="8">
    <location>
        <begin position="130"/>
        <end position="151"/>
    </location>
</feature>
<comment type="similarity">
    <text evidence="2 8">Belongs to the UPF0056 (MarC) family.</text>
</comment>
<keyword evidence="7 8" id="KW-0472">Membrane</keyword>
<dbReference type="PANTHER" id="PTHR33508">
    <property type="entry name" value="UPF0056 MEMBRANE PROTEIN YHCE"/>
    <property type="match status" value="1"/>
</dbReference>
<evidence type="ECO:0000313" key="10">
    <source>
        <dbReference type="Proteomes" id="UP000321199"/>
    </source>
</evidence>
<feature type="transmembrane region" description="Helical" evidence="8">
    <location>
        <begin position="197"/>
        <end position="216"/>
    </location>
</feature>
<gene>
    <name evidence="9" type="ORF">FOZ74_12190</name>
</gene>
<proteinExistence type="inferred from homology"/>
<organism evidence="9 10">
    <name type="scientific">Comamonas flocculans</name>
    <dbReference type="NCBI Taxonomy" id="2597701"/>
    <lineage>
        <taxon>Bacteria</taxon>
        <taxon>Pseudomonadati</taxon>
        <taxon>Pseudomonadota</taxon>
        <taxon>Betaproteobacteria</taxon>
        <taxon>Burkholderiales</taxon>
        <taxon>Comamonadaceae</taxon>
        <taxon>Comamonas</taxon>
    </lineage>
</organism>
<protein>
    <recommendedName>
        <fullName evidence="8">UPF0056 membrane protein</fullName>
    </recommendedName>
</protein>
<comment type="subcellular location">
    <subcellularLocation>
        <location evidence="1">Cell inner membrane</location>
        <topology evidence="1">Multi-pass membrane protein</topology>
    </subcellularLocation>
    <subcellularLocation>
        <location evidence="8">Cell membrane</location>
        <topology evidence="8">Multi-pass membrane protein</topology>
    </subcellularLocation>
</comment>
<feature type="transmembrane region" description="Helical" evidence="8">
    <location>
        <begin position="79"/>
        <end position="100"/>
    </location>
</feature>
<evidence type="ECO:0000256" key="5">
    <source>
        <dbReference type="ARBA" id="ARBA00022692"/>
    </source>
</evidence>
<dbReference type="PANTHER" id="PTHR33508:SF2">
    <property type="entry name" value="UPF0056 INNER MEMBRANE PROTEIN MARC"/>
    <property type="match status" value="1"/>
</dbReference>
<evidence type="ECO:0000256" key="3">
    <source>
        <dbReference type="ARBA" id="ARBA00022475"/>
    </source>
</evidence>
<evidence type="ECO:0000256" key="6">
    <source>
        <dbReference type="ARBA" id="ARBA00022989"/>
    </source>
</evidence>
<evidence type="ECO:0000256" key="4">
    <source>
        <dbReference type="ARBA" id="ARBA00022519"/>
    </source>
</evidence>
<dbReference type="Proteomes" id="UP000321199">
    <property type="component" value="Chromosome"/>
</dbReference>
<feature type="transmembrane region" description="Helical" evidence="8">
    <location>
        <begin position="51"/>
        <end position="73"/>
    </location>
</feature>
<evidence type="ECO:0000313" key="9">
    <source>
        <dbReference type="EMBL" id="QEA13728.1"/>
    </source>
</evidence>
<dbReference type="GO" id="GO:0005886">
    <property type="term" value="C:plasma membrane"/>
    <property type="evidence" value="ECO:0007669"/>
    <property type="project" value="UniProtKB-SubCell"/>
</dbReference>
<evidence type="ECO:0000256" key="1">
    <source>
        <dbReference type="ARBA" id="ARBA00004429"/>
    </source>
</evidence>
<keyword evidence="3" id="KW-1003">Cell membrane</keyword>
<accession>A0A5B8RYG2</accession>
<dbReference type="RefSeq" id="WP_146913318.1">
    <property type="nucleotide sequence ID" value="NZ_CP042344.1"/>
</dbReference>
<keyword evidence="6 8" id="KW-1133">Transmembrane helix</keyword>
<reference evidence="9 10" key="1">
    <citation type="submission" date="2019-07" db="EMBL/GenBank/DDBJ databases">
        <title>Complete genome sequence of Comamonas sp. NLF 7-7 isolated from livestock.</title>
        <authorList>
            <person name="Kim D.H."/>
            <person name="Kim J.G."/>
        </authorList>
    </citation>
    <scope>NUCLEOTIDE SEQUENCE [LARGE SCALE GENOMIC DNA]</scope>
    <source>
        <strain evidence="9 10">NLF 7-7</strain>
    </source>
</reference>
<dbReference type="Pfam" id="PF01914">
    <property type="entry name" value="MarC"/>
    <property type="match status" value="1"/>
</dbReference>
<dbReference type="AlphaFoldDB" id="A0A5B8RYG2"/>
<keyword evidence="10" id="KW-1185">Reference proteome</keyword>
<dbReference type="NCBIfam" id="TIGR00427">
    <property type="entry name" value="NAAT family transporter"/>
    <property type="match status" value="1"/>
</dbReference>
<evidence type="ECO:0000256" key="7">
    <source>
        <dbReference type="ARBA" id="ARBA00023136"/>
    </source>
</evidence>
<dbReference type="EMBL" id="CP042344">
    <property type="protein sequence ID" value="QEA13728.1"/>
    <property type="molecule type" value="Genomic_DNA"/>
</dbReference>
<dbReference type="InterPro" id="IPR002771">
    <property type="entry name" value="Multi_antbiot-R_MarC"/>
</dbReference>
<evidence type="ECO:0000256" key="8">
    <source>
        <dbReference type="RuleBase" id="RU362048"/>
    </source>
</evidence>
<sequence>MEFSFLALISAFGKSLLFAMAGVLPIINPLATAPIFVSWTQGMSAAQRRQLAITVGKYVTILLALTMTLGSLVLDLFGISLPVVRVAGGIIVAYNAWLMLNTQQPAHDDTAQMAQTLTEENARLNTFYPLSFPITCGPGSLAAAIAVGASLRTPRITETLANLAGALAGMVLLGVLVATTFRYAVLLLRKLGEVGQLVFLRIMAFMLLSVGVQIVWDGIRGLIATLPTAT</sequence>
<dbReference type="OrthoDB" id="21094at2"/>
<evidence type="ECO:0000256" key="2">
    <source>
        <dbReference type="ARBA" id="ARBA00009784"/>
    </source>
</evidence>
<feature type="transmembrane region" description="Helical" evidence="8">
    <location>
        <begin position="163"/>
        <end position="185"/>
    </location>
</feature>
<name>A0A5B8RYG2_9BURK</name>
<keyword evidence="4" id="KW-0997">Cell inner membrane</keyword>
<keyword evidence="5 8" id="KW-0812">Transmembrane</keyword>